<evidence type="ECO:0000313" key="10">
    <source>
        <dbReference type="EMBL" id="MBW20023.1"/>
    </source>
</evidence>
<dbReference type="EMBL" id="GFWZ01000033">
    <property type="protein sequence ID" value="MBW20023.1"/>
    <property type="molecule type" value="Transcribed_RNA"/>
</dbReference>
<proteinExistence type="inferred from homology"/>
<sequence>MAASWALRRGTSAVDWCEGNYLISPIIAEFVNTISNVLFLLFPPLLTRLFHQYAKVVTPGIYLVWALLLIVGLSSIYFHATLSLVGQLLDEVAILWLMMAAFALWFPRRYLPTCMSGNRKLFQQIILVASVAGSILACIHPATNAFFLMFVGLPSTILMGVELRRCRNARVVRLGLRCTIIWLVALACWINDRLFCDMWSAVNFPYLHGAWHLLIAIVAYTACVLFAYFDAWNEVPEKVPVLMYWPTDKFELGVPYVVLQNCHRLPPDHLKI</sequence>
<dbReference type="GO" id="GO:0046514">
    <property type="term" value="P:ceramide catabolic process"/>
    <property type="evidence" value="ECO:0007669"/>
    <property type="project" value="TreeGrafter"/>
</dbReference>
<dbReference type="GO" id="GO:0016020">
    <property type="term" value="C:membrane"/>
    <property type="evidence" value="ECO:0007669"/>
    <property type="project" value="UniProtKB-SubCell"/>
</dbReference>
<feature type="binding site" evidence="7">
    <location>
        <position position="29"/>
    </location>
    <ligand>
        <name>Ca(2+)</name>
        <dbReference type="ChEBI" id="CHEBI:29108"/>
    </ligand>
</feature>
<comment type="subcellular location">
    <subcellularLocation>
        <location evidence="1">Membrane</location>
        <topology evidence="1">Multi-pass membrane protein</topology>
    </subcellularLocation>
</comment>
<accession>A0A2I9LNR0</accession>
<evidence type="ECO:0000256" key="1">
    <source>
        <dbReference type="ARBA" id="ARBA00004141"/>
    </source>
</evidence>
<feature type="transmembrane region" description="Helical" evidence="9">
    <location>
        <begin position="21"/>
        <end position="42"/>
    </location>
</feature>
<dbReference type="Pfam" id="PF05875">
    <property type="entry name" value="Ceramidase"/>
    <property type="match status" value="1"/>
</dbReference>
<evidence type="ECO:0000256" key="4">
    <source>
        <dbReference type="ARBA" id="ARBA00022801"/>
    </source>
</evidence>
<feature type="binding site" evidence="7">
    <location>
        <position position="15"/>
    </location>
    <ligand>
        <name>Ca(2+)</name>
        <dbReference type="ChEBI" id="CHEBI:29108"/>
    </ligand>
</feature>
<dbReference type="AlphaFoldDB" id="A0A2I9LNR0"/>
<dbReference type="InterPro" id="IPR008901">
    <property type="entry name" value="ACER"/>
</dbReference>
<evidence type="ECO:0000256" key="8">
    <source>
        <dbReference type="PIRSR" id="PIRSR608901-2"/>
    </source>
</evidence>
<feature type="transmembrane region" description="Helical" evidence="9">
    <location>
        <begin position="126"/>
        <end position="153"/>
    </location>
</feature>
<feature type="binding site" evidence="7">
    <location>
        <position position="18"/>
    </location>
    <ligand>
        <name>Ca(2+)</name>
        <dbReference type="ChEBI" id="CHEBI:29108"/>
    </ligand>
</feature>
<dbReference type="PANTHER" id="PTHR46139">
    <property type="entry name" value="ALKALINE CERAMIDASE"/>
    <property type="match status" value="1"/>
</dbReference>
<keyword evidence="8" id="KW-0862">Zinc</keyword>
<dbReference type="PANTHER" id="PTHR46139:SF3">
    <property type="entry name" value="ALKALINE CERAMIDASE"/>
    <property type="match status" value="1"/>
</dbReference>
<keyword evidence="7" id="KW-0106">Calcium</keyword>
<feature type="transmembrane region" description="Helical" evidence="9">
    <location>
        <begin position="174"/>
        <end position="190"/>
    </location>
</feature>
<keyword evidence="9" id="KW-0443">Lipid metabolism</keyword>
<comment type="similarity">
    <text evidence="2 9">Belongs to the alkaline ceramidase family.</text>
</comment>
<comment type="caution">
    <text evidence="9">Lacks conserved residue(s) required for the propagation of feature annotation.</text>
</comment>
<comment type="function">
    <text evidence="9">Hydrolyzes the sphingolipid ceramide into sphingosine and free fatty acid.</text>
</comment>
<organism evidence="10">
    <name type="scientific">Centruroides hentzi</name>
    <dbReference type="NCBI Taxonomy" id="88313"/>
    <lineage>
        <taxon>Eukaryota</taxon>
        <taxon>Metazoa</taxon>
        <taxon>Ecdysozoa</taxon>
        <taxon>Arthropoda</taxon>
        <taxon>Chelicerata</taxon>
        <taxon>Arachnida</taxon>
        <taxon>Scorpiones</taxon>
        <taxon>Buthida</taxon>
        <taxon>Buthoidea</taxon>
        <taxon>Buthidae</taxon>
        <taxon>Centruroides</taxon>
    </lineage>
</organism>
<evidence type="ECO:0000256" key="6">
    <source>
        <dbReference type="ARBA" id="ARBA00023136"/>
    </source>
</evidence>
<keyword evidence="5 9" id="KW-1133">Transmembrane helix</keyword>
<feature type="transmembrane region" description="Helical" evidence="9">
    <location>
        <begin position="210"/>
        <end position="229"/>
    </location>
</feature>
<feature type="binding site" evidence="8">
    <location>
        <position position="208"/>
    </location>
    <ligand>
        <name>Zn(2+)</name>
        <dbReference type="ChEBI" id="CHEBI:29105"/>
        <note>catalytic</note>
    </ligand>
</feature>
<keyword evidence="4 9" id="KW-0378">Hydrolase</keyword>
<comment type="cofactor">
    <cofactor evidence="8">
        <name>Zn(2+)</name>
        <dbReference type="ChEBI" id="CHEBI:29105"/>
    </cofactor>
</comment>
<dbReference type="GO" id="GO:0016811">
    <property type="term" value="F:hydrolase activity, acting on carbon-nitrogen (but not peptide) bonds, in linear amides"/>
    <property type="evidence" value="ECO:0007669"/>
    <property type="project" value="InterPro"/>
</dbReference>
<dbReference type="EC" id="3.5.1.-" evidence="9"/>
<evidence type="ECO:0000256" key="5">
    <source>
        <dbReference type="ARBA" id="ARBA00022989"/>
    </source>
</evidence>
<name>A0A2I9LNR0_9SCOR</name>
<protein>
    <recommendedName>
        <fullName evidence="9">Alkaline ceramidase</fullName>
        <ecNumber evidence="9">3.5.1.-</ecNumber>
    </recommendedName>
</protein>
<feature type="binding site" evidence="7">
    <location>
        <position position="20"/>
    </location>
    <ligand>
        <name>Ca(2+)</name>
        <dbReference type="ChEBI" id="CHEBI:29108"/>
    </ligand>
</feature>
<feature type="transmembrane region" description="Helical" evidence="9">
    <location>
        <begin position="88"/>
        <end position="106"/>
    </location>
</feature>
<feature type="transmembrane region" description="Helical" evidence="9">
    <location>
        <begin position="62"/>
        <end position="81"/>
    </location>
</feature>
<evidence type="ECO:0000256" key="2">
    <source>
        <dbReference type="ARBA" id="ARBA00009780"/>
    </source>
</evidence>
<reference evidence="10" key="1">
    <citation type="journal article" date="2017" name="Toxicon">
        <title>Venom-gland transcriptomics and venom proteomics of the Hentz striped scorpion (Centruroides hentzi; Buthidae) reveal high toxin diversity in a harmless member of a lethal family.</title>
        <authorList>
            <person name="Ward M.J."/>
            <person name="Ellsworth S.A."/>
            <person name="Rokyta D.R."/>
        </authorList>
    </citation>
    <scope>NUCLEOTIDE SEQUENCE</scope>
    <source>
        <tissue evidence="10">Venom gland</tissue>
    </source>
</reference>
<evidence type="ECO:0000256" key="7">
    <source>
        <dbReference type="PIRSR" id="PIRSR608901-1"/>
    </source>
</evidence>
<evidence type="ECO:0000256" key="3">
    <source>
        <dbReference type="ARBA" id="ARBA00022692"/>
    </source>
</evidence>
<feature type="binding site" evidence="8">
    <location>
        <position position="79"/>
    </location>
    <ligand>
        <name>Zn(2+)</name>
        <dbReference type="ChEBI" id="CHEBI:29105"/>
        <note>catalytic</note>
    </ligand>
</feature>
<evidence type="ECO:0000256" key="9">
    <source>
        <dbReference type="RuleBase" id="RU364079"/>
    </source>
</evidence>
<keyword evidence="3 9" id="KW-0812">Transmembrane</keyword>
<keyword evidence="7" id="KW-0479">Metal-binding</keyword>
<feature type="binding site" evidence="7">
    <location>
        <position position="16"/>
    </location>
    <ligand>
        <name>Ca(2+)</name>
        <dbReference type="ChEBI" id="CHEBI:29108"/>
    </ligand>
</feature>
<feature type="binding site" evidence="8">
    <location>
        <position position="212"/>
    </location>
    <ligand>
        <name>Zn(2+)</name>
        <dbReference type="ChEBI" id="CHEBI:29105"/>
        <note>catalytic</note>
    </ligand>
</feature>
<keyword evidence="6 9" id="KW-0472">Membrane</keyword>
<dbReference type="GO" id="GO:0046872">
    <property type="term" value="F:metal ion binding"/>
    <property type="evidence" value="ECO:0007669"/>
    <property type="project" value="UniProtKB-KW"/>
</dbReference>